<evidence type="ECO:0000313" key="3">
    <source>
        <dbReference type="EMBL" id="GGB43560.1"/>
    </source>
</evidence>
<dbReference type="PANTHER" id="PTHR43563">
    <property type="entry name" value="AMINE OXIDASE"/>
    <property type="match status" value="1"/>
</dbReference>
<dbReference type="InterPro" id="IPR036188">
    <property type="entry name" value="FAD/NAD-bd_sf"/>
</dbReference>
<dbReference type="InterPro" id="IPR050703">
    <property type="entry name" value="Flavin_MAO"/>
</dbReference>
<dbReference type="SUPFAM" id="SSF51905">
    <property type="entry name" value="FAD/NAD(P)-binding domain"/>
    <property type="match status" value="1"/>
</dbReference>
<comment type="caution">
    <text evidence="3">The sequence shown here is derived from an EMBL/GenBank/DDBJ whole genome shotgun (WGS) entry which is preliminary data.</text>
</comment>
<organism evidence="3 4">
    <name type="scientific">Roseibium aquae</name>
    <dbReference type="NCBI Taxonomy" id="1323746"/>
    <lineage>
        <taxon>Bacteria</taxon>
        <taxon>Pseudomonadati</taxon>
        <taxon>Pseudomonadota</taxon>
        <taxon>Alphaproteobacteria</taxon>
        <taxon>Hyphomicrobiales</taxon>
        <taxon>Stappiaceae</taxon>
        <taxon>Roseibium</taxon>
    </lineage>
</organism>
<dbReference type="AlphaFoldDB" id="A0A916TFX0"/>
<dbReference type="SUPFAM" id="SSF54373">
    <property type="entry name" value="FAD-linked reductases, C-terminal domain"/>
    <property type="match status" value="1"/>
</dbReference>
<dbReference type="Gene3D" id="3.50.50.60">
    <property type="entry name" value="FAD/NAD(P)-binding domain"/>
    <property type="match status" value="2"/>
</dbReference>
<evidence type="ECO:0000256" key="1">
    <source>
        <dbReference type="ARBA" id="ARBA00005995"/>
    </source>
</evidence>
<keyword evidence="4" id="KW-1185">Reference proteome</keyword>
<dbReference type="RefSeq" id="WP_150495212.1">
    <property type="nucleotide sequence ID" value="NZ_BMFA01000003.1"/>
</dbReference>
<gene>
    <name evidence="3" type="ORF">GCM10011316_14460</name>
</gene>
<name>A0A916TFX0_9HYPH</name>
<dbReference type="EMBL" id="BMFA01000003">
    <property type="protein sequence ID" value="GGB43560.1"/>
    <property type="molecule type" value="Genomic_DNA"/>
</dbReference>
<evidence type="ECO:0000259" key="2">
    <source>
        <dbReference type="Pfam" id="PF01593"/>
    </source>
</evidence>
<evidence type="ECO:0000313" key="4">
    <source>
        <dbReference type="Proteomes" id="UP000605148"/>
    </source>
</evidence>
<dbReference type="InterPro" id="IPR002937">
    <property type="entry name" value="Amino_oxidase"/>
</dbReference>
<dbReference type="OrthoDB" id="337830at2"/>
<dbReference type="PANTHER" id="PTHR43563:SF1">
    <property type="entry name" value="AMINE OXIDASE [FLAVIN-CONTAINING] B"/>
    <property type="match status" value="1"/>
</dbReference>
<feature type="domain" description="Amine oxidase" evidence="2">
    <location>
        <begin position="102"/>
        <end position="322"/>
    </location>
</feature>
<feature type="domain" description="Amine oxidase" evidence="2">
    <location>
        <begin position="14"/>
        <end position="79"/>
    </location>
</feature>
<reference evidence="3" key="1">
    <citation type="journal article" date="2014" name="Int. J. Syst. Evol. Microbiol.">
        <title>Complete genome sequence of Corynebacterium casei LMG S-19264T (=DSM 44701T), isolated from a smear-ripened cheese.</title>
        <authorList>
            <consortium name="US DOE Joint Genome Institute (JGI-PGF)"/>
            <person name="Walter F."/>
            <person name="Albersmeier A."/>
            <person name="Kalinowski J."/>
            <person name="Ruckert C."/>
        </authorList>
    </citation>
    <scope>NUCLEOTIDE SEQUENCE</scope>
    <source>
        <strain evidence="3">CGMCC 1.12426</strain>
    </source>
</reference>
<proteinExistence type="inferred from homology"/>
<dbReference type="GO" id="GO:0016491">
    <property type="term" value="F:oxidoreductase activity"/>
    <property type="evidence" value="ECO:0007669"/>
    <property type="project" value="InterPro"/>
</dbReference>
<reference evidence="3" key="2">
    <citation type="submission" date="2020-09" db="EMBL/GenBank/DDBJ databases">
        <authorList>
            <person name="Sun Q."/>
            <person name="Zhou Y."/>
        </authorList>
    </citation>
    <scope>NUCLEOTIDE SEQUENCE</scope>
    <source>
        <strain evidence="3">CGMCC 1.12426</strain>
    </source>
</reference>
<comment type="similarity">
    <text evidence="1">Belongs to the flavin monoamine oxidase family.</text>
</comment>
<accession>A0A916TFX0</accession>
<protein>
    <recommendedName>
        <fullName evidence="2">Amine oxidase domain-containing protein</fullName>
    </recommendedName>
</protein>
<sequence length="339" mass="35508">MTLDTDVLIVGAGLSGLALAAALRAGGRELAVLEARGRAGGRVLSAGGYDLGPAWIWPHQHRILRLARDLGLRTFEQHSAGRLIFENAQGAVRRDLDMAPMAGALRVAGGLARITDALAEGLGGALHLSEAVTGVRETGAGVIVTTAQRSWTARQAVLALPPRLMRPMGLQVADTPTWMAGHAKLIAVYDRPFWRDDGLNGDAISHRGPLAEIHDASPEDGRAGALFGFALPGAAAAEDFAERALAQLSRLFGARAGAPDAMHVKDWSTDPATATAADRVPPHAHPLYRPIAPTERLVFAGTEAAPTEGGFLEGALEAAEAAFRHLAANITPLEATTRT</sequence>
<dbReference type="Proteomes" id="UP000605148">
    <property type="component" value="Unassembled WGS sequence"/>
</dbReference>
<dbReference type="Pfam" id="PF01593">
    <property type="entry name" value="Amino_oxidase"/>
    <property type="match status" value="2"/>
</dbReference>